<feature type="compositionally biased region" description="Polar residues" evidence="1">
    <location>
        <begin position="64"/>
        <end position="76"/>
    </location>
</feature>
<feature type="compositionally biased region" description="Basic and acidic residues" evidence="1">
    <location>
        <begin position="94"/>
        <end position="120"/>
    </location>
</feature>
<dbReference type="InterPro" id="IPR029058">
    <property type="entry name" value="AB_hydrolase_fold"/>
</dbReference>
<dbReference type="PANTHER" id="PTHR47349:SF1">
    <property type="entry name" value="AER328WP"/>
    <property type="match status" value="1"/>
</dbReference>
<proteinExistence type="predicted"/>
<gene>
    <name evidence="3" type="ORF">GNLVRS02_ARAD1A05830g</name>
</gene>
<evidence type="ECO:0000259" key="2">
    <source>
        <dbReference type="Pfam" id="PF26147"/>
    </source>
</evidence>
<dbReference type="PANTHER" id="PTHR47349">
    <property type="entry name" value="CHROMOSOME 8, WHOLE GENOME SHOTGUN SEQUENCE"/>
    <property type="match status" value="1"/>
</dbReference>
<name>A0A060T273_BLAAD</name>
<dbReference type="PhylomeDB" id="A0A060T273"/>
<dbReference type="InterPro" id="IPR058933">
    <property type="entry name" value="YMC020W-like_ab_hydrolase"/>
</dbReference>
<feature type="compositionally biased region" description="Low complexity" evidence="1">
    <location>
        <begin position="82"/>
        <end position="92"/>
    </location>
</feature>
<sequence>MGSDLSYYPRSWLYPLKRSVDMGSEKLPVDVNEAKKAHANAQLDVGPVNTPGKRARGDSDSDNENSTQYPAFSSSLRRLVPSLTSSNNSSSTDLKAKDAQKKGTDVNDTLDRQEPAKTEDTNDSGNQAKGERRWWTLWTVQSRPPSTTVQEESEEQKVNETKNVAGKQNEKEAASESTESAQSTNDTAMANSYRWSIFRRSSTNLQANATSKDDTDQKGSEETNGKQDKNGTKETSNNNDKNARKPSKGQLNEQTSESSQDGGDDTSRPPSPNRSWAFWARNNSTGELAVEGTPSENHPTRTKERNDEDEQPKSEDQKAKKEKEKEKEKEKAKKKDDQKEKENVKEKDKDLKEEQQEGFQNGKDQKEKEKKAKDKKVKLSRPNIVAPDTDQCFPVLSLRESVKRLFSSGSSRDPSIVQQFDPVLRAPPRRVYKVVVVGVHGFFPTKMIRSILGEPTGTSLKFANEAAHAVQRWANEKNMMVEIERISLEGEGKVMSRVEKLYKLLLNWIEHIQQADFVFFAAHSQGTPVAVHILARLVEEGHVEEKQLALLGMAGISLGPISGLDKRLVMKAYSSIESASLSELFEFQNVNSFQSRKYLDSLRTIVAHNTKIVFVGSMNDQLVPLYSSTCVHVSHPNIFRAVYVDGQDVPPEFISTLVALALRLRNIGASDHNVLKELSSALPGTLTGGGHSKIYNEPRVYDLVLKYALETTDARLGVPLKVDSEFTVPKVNSNPYILPWCMRGMLAEAVARRAAFNEHLEELYNEYEGWKPETKVLKDVKYRLSAIHAKL</sequence>
<feature type="compositionally biased region" description="Basic and acidic residues" evidence="1">
    <location>
        <begin position="363"/>
        <end position="372"/>
    </location>
</feature>
<feature type="compositionally biased region" description="Polar residues" evidence="1">
    <location>
        <begin position="138"/>
        <end position="150"/>
    </location>
</feature>
<feature type="compositionally biased region" description="Basic and acidic residues" evidence="1">
    <location>
        <begin position="298"/>
        <end position="355"/>
    </location>
</feature>
<accession>A0A060T273</accession>
<dbReference type="SUPFAM" id="SSF53474">
    <property type="entry name" value="alpha/beta-Hydrolases"/>
    <property type="match status" value="1"/>
</dbReference>
<dbReference type="EMBL" id="HG937691">
    <property type="protein sequence ID" value="CDP33276.1"/>
    <property type="molecule type" value="Genomic_DNA"/>
</dbReference>
<feature type="region of interest" description="Disordered" evidence="1">
    <location>
        <begin position="31"/>
        <end position="188"/>
    </location>
</feature>
<feature type="compositionally biased region" description="Basic and acidic residues" evidence="1">
    <location>
        <begin position="211"/>
        <end position="232"/>
    </location>
</feature>
<reference evidence="3" key="2">
    <citation type="submission" date="2014-06" db="EMBL/GenBank/DDBJ databases">
        <title>The complete genome of Blastobotrys (Arxula) adeninivorans LS3 - a yeast of biotechnological interest.</title>
        <authorList>
            <person name="Kunze G."/>
            <person name="Gaillardin C."/>
            <person name="Czernicka M."/>
            <person name="Durrens P."/>
            <person name="Martin T."/>
            <person name="Boer E."/>
            <person name="Gabaldon T."/>
            <person name="Cruz J."/>
            <person name="Talla E."/>
            <person name="Marck C."/>
            <person name="Goffeau A."/>
            <person name="Barbe V."/>
            <person name="Baret P."/>
            <person name="Baronian K."/>
            <person name="Beier S."/>
            <person name="Bleykasten C."/>
            <person name="Bode R."/>
            <person name="Casaregola S."/>
            <person name="Despons L."/>
            <person name="Fairhead C."/>
            <person name="Giersberg M."/>
            <person name="Gierski P."/>
            <person name="Hahnel U."/>
            <person name="Hartmann A."/>
            <person name="Jankowska D."/>
            <person name="Jubin C."/>
            <person name="Jung P."/>
            <person name="Lafontaine I."/>
            <person name="Leh-Louis V."/>
            <person name="Lemaire M."/>
            <person name="Marcet-Houben M."/>
            <person name="Mascher M."/>
            <person name="Morel G."/>
            <person name="Richard G.-F."/>
            <person name="Riechen J."/>
            <person name="Sacerdot C."/>
            <person name="Sarkar A."/>
            <person name="Savel G."/>
            <person name="Schacherer J."/>
            <person name="Sherman D."/>
            <person name="Straub M.-L."/>
            <person name="Stein N."/>
            <person name="Thierry A."/>
            <person name="Trautwein-Schult A."/>
            <person name="Westhof E."/>
            <person name="Worch S."/>
            <person name="Dujon B."/>
            <person name="Souciet J.-L."/>
            <person name="Wincker P."/>
            <person name="Scholz U."/>
            <person name="Neuveglise N."/>
        </authorList>
    </citation>
    <scope>NUCLEOTIDE SEQUENCE</scope>
    <source>
        <strain evidence="3">LS3</strain>
    </source>
</reference>
<reference evidence="3" key="1">
    <citation type="submission" date="2014-02" db="EMBL/GenBank/DDBJ databases">
        <authorList>
            <person name="Genoscope - CEA"/>
        </authorList>
    </citation>
    <scope>NUCLEOTIDE SEQUENCE</scope>
    <source>
        <strain evidence="3">LS3</strain>
    </source>
</reference>
<protein>
    <submittedName>
        <fullName evidence="3">ARAD1A05830p</fullName>
    </submittedName>
</protein>
<dbReference type="InterPro" id="IPR058934">
    <property type="entry name" value="YMC020W-like"/>
</dbReference>
<evidence type="ECO:0000256" key="1">
    <source>
        <dbReference type="SAM" id="MobiDB-lite"/>
    </source>
</evidence>
<evidence type="ECO:0000313" key="3">
    <source>
        <dbReference type="EMBL" id="CDP33276.1"/>
    </source>
</evidence>
<feature type="region of interest" description="Disordered" evidence="1">
    <location>
        <begin position="201"/>
        <end position="380"/>
    </location>
</feature>
<feature type="domain" description="YMC020W-like alpha/beta hydrolase" evidence="2">
    <location>
        <begin position="425"/>
        <end position="748"/>
    </location>
</feature>
<dbReference type="Pfam" id="PF26147">
    <property type="entry name" value="AB_HYDROLASE_YMC0-YMC35"/>
    <property type="match status" value="1"/>
</dbReference>
<feature type="compositionally biased region" description="Polar residues" evidence="1">
    <location>
        <begin position="201"/>
        <end position="210"/>
    </location>
</feature>
<dbReference type="AlphaFoldDB" id="A0A060T273"/>
<organism evidence="3">
    <name type="scientific">Blastobotrys adeninivorans</name>
    <name type="common">Yeast</name>
    <name type="synonym">Arxula adeninivorans</name>
    <dbReference type="NCBI Taxonomy" id="409370"/>
    <lineage>
        <taxon>Eukaryota</taxon>
        <taxon>Fungi</taxon>
        <taxon>Dikarya</taxon>
        <taxon>Ascomycota</taxon>
        <taxon>Saccharomycotina</taxon>
        <taxon>Dipodascomycetes</taxon>
        <taxon>Dipodascales</taxon>
        <taxon>Trichomonascaceae</taxon>
        <taxon>Blastobotrys</taxon>
    </lineage>
</organism>
<feature type="compositionally biased region" description="Polar residues" evidence="1">
    <location>
        <begin position="249"/>
        <end position="261"/>
    </location>
</feature>